<dbReference type="InterPro" id="IPR047793">
    <property type="entry name" value="LiaF_C"/>
</dbReference>
<evidence type="ECO:0000256" key="1">
    <source>
        <dbReference type="SAM" id="Phobius"/>
    </source>
</evidence>
<dbReference type="Pfam" id="PF09922">
    <property type="entry name" value="LiaF-like_C"/>
    <property type="match status" value="1"/>
</dbReference>
<dbReference type="RefSeq" id="WP_377916082.1">
    <property type="nucleotide sequence ID" value="NZ_JBHRZT010000052.1"/>
</dbReference>
<reference evidence="4" key="1">
    <citation type="journal article" date="2019" name="Int. J. Syst. Evol. Microbiol.">
        <title>The Global Catalogue of Microorganisms (GCM) 10K type strain sequencing project: providing services to taxonomists for standard genome sequencing and annotation.</title>
        <authorList>
            <consortium name="The Broad Institute Genomics Platform"/>
            <consortium name="The Broad Institute Genome Sequencing Center for Infectious Disease"/>
            <person name="Wu L."/>
            <person name="Ma J."/>
        </authorList>
    </citation>
    <scope>NUCLEOTIDE SEQUENCE [LARGE SCALE GENOMIC DNA]</scope>
    <source>
        <strain evidence="4">CCUG 61889</strain>
    </source>
</reference>
<dbReference type="Proteomes" id="UP001595752">
    <property type="component" value="Unassembled WGS sequence"/>
</dbReference>
<sequence length="243" mass="28315">MLDKRKTDYISWILLIGILLLLLEISFFNTGIIFSLFISVGFIYIGRKRLPRKSGKILFWLGLIGFFINILSMMTFKFFLLAILVHVVIRFIQTKRHPVYIQPVLREPEYMQGGELLTKKPLFDNRFMGRQQTPEHVYEWNDINIQAGIGDTVIDLSYTVLPKGEAVVFIRNFIGNIRVLVPYEVEMSVHHSVWAGTAKILNEYDSKVFNQVLRFQTSQYEKAEQKVKIMTSMMVGDLEVKRI</sequence>
<dbReference type="InterPro" id="IPR024425">
    <property type="entry name" value="LiaF-like_C"/>
</dbReference>
<dbReference type="PIRSF" id="PIRSF031509">
    <property type="entry name" value="Cell_wall_LiaF/YvqF"/>
    <property type="match status" value="1"/>
</dbReference>
<comment type="caution">
    <text evidence="3">The sequence shown here is derived from an EMBL/GenBank/DDBJ whole genome shotgun (WGS) entry which is preliminary data.</text>
</comment>
<evidence type="ECO:0000313" key="3">
    <source>
        <dbReference type="EMBL" id="MFC3884546.1"/>
    </source>
</evidence>
<feature type="domain" description="Cell wall-active antibiotics response LiaF-like C-terminal" evidence="2">
    <location>
        <begin position="127"/>
        <end position="240"/>
    </location>
</feature>
<organism evidence="3 4">
    <name type="scientific">Bacillus songklensis</name>
    <dbReference type="NCBI Taxonomy" id="1069116"/>
    <lineage>
        <taxon>Bacteria</taxon>
        <taxon>Bacillati</taxon>
        <taxon>Bacillota</taxon>
        <taxon>Bacilli</taxon>
        <taxon>Bacillales</taxon>
        <taxon>Bacillaceae</taxon>
        <taxon>Bacillus</taxon>
    </lineage>
</organism>
<dbReference type="InterPro" id="IPR016975">
    <property type="entry name" value="Cell_wall_LiaF"/>
</dbReference>
<keyword evidence="4" id="KW-1185">Reference proteome</keyword>
<protein>
    <submittedName>
        <fullName evidence="3">Cell wall-active antibiotics response protein LiaF</fullName>
    </submittedName>
</protein>
<evidence type="ECO:0000313" key="4">
    <source>
        <dbReference type="Proteomes" id="UP001595752"/>
    </source>
</evidence>
<feature type="transmembrane region" description="Helical" evidence="1">
    <location>
        <begin position="12"/>
        <end position="45"/>
    </location>
</feature>
<evidence type="ECO:0000259" key="2">
    <source>
        <dbReference type="Pfam" id="PF09922"/>
    </source>
</evidence>
<keyword evidence="1" id="KW-0472">Membrane</keyword>
<proteinExistence type="predicted"/>
<name>A0ABV8B2T7_9BACI</name>
<gene>
    <name evidence="3" type="primary">liaF</name>
    <name evidence="3" type="ORF">ACFOU2_13945</name>
</gene>
<dbReference type="EMBL" id="JBHRZT010000052">
    <property type="protein sequence ID" value="MFC3884546.1"/>
    <property type="molecule type" value="Genomic_DNA"/>
</dbReference>
<keyword evidence="1" id="KW-0812">Transmembrane</keyword>
<feature type="transmembrane region" description="Helical" evidence="1">
    <location>
        <begin position="57"/>
        <end position="89"/>
    </location>
</feature>
<keyword evidence="1" id="KW-1133">Transmembrane helix</keyword>
<dbReference type="NCBIfam" id="NF040535">
    <property type="entry name" value="LiaF_C_term"/>
    <property type="match status" value="1"/>
</dbReference>
<accession>A0ABV8B2T7</accession>